<dbReference type="RefSeq" id="WP_137435060.1">
    <property type="nucleotide sequence ID" value="NZ_JANRHC010000001.1"/>
</dbReference>
<evidence type="ECO:0000256" key="7">
    <source>
        <dbReference type="SAM" id="Phobius"/>
    </source>
</evidence>
<protein>
    <submittedName>
        <fullName evidence="9">Lipopolysaccharide biosynthesis protein</fullName>
    </submittedName>
</protein>
<dbReference type="InterPro" id="IPR003856">
    <property type="entry name" value="LPS_length_determ_N"/>
</dbReference>
<evidence type="ECO:0000313" key="9">
    <source>
        <dbReference type="EMBL" id="TKV67646.1"/>
    </source>
</evidence>
<evidence type="ECO:0000256" key="6">
    <source>
        <dbReference type="SAM" id="Coils"/>
    </source>
</evidence>
<sequence length="252" mass="27775">MVESSQGLRSQYDDEISLVDLATTFLKRRRVFYAVFLLVTLAGVAYALLTPAKYEYVTLVKLAEKSGGKYIEEPATVIAELDSLWVPDLQATYRAQHDRNLPFRITASNPENTGLVRIVSEANPAGEELIEKTHRQLIERLITDQEQALTRLRKSLERQIESLDTTIDMLEGGQETGDAIASAVEKQLSLETDLESLAPAEALVVSRSNGENTGPSRSLIVVLAAMLGLMGGVFLAFFAEFIGLVREKASEQ</sequence>
<feature type="transmembrane region" description="Helical" evidence="7">
    <location>
        <begin position="219"/>
        <end position="245"/>
    </location>
</feature>
<comment type="caution">
    <text evidence="9">The sequence shown here is derived from an EMBL/GenBank/DDBJ whole genome shotgun (WGS) entry which is preliminary data.</text>
</comment>
<evidence type="ECO:0000313" key="10">
    <source>
        <dbReference type="Proteomes" id="UP000308488"/>
    </source>
</evidence>
<feature type="transmembrane region" description="Helical" evidence="7">
    <location>
        <begin position="31"/>
        <end position="49"/>
    </location>
</feature>
<evidence type="ECO:0000256" key="5">
    <source>
        <dbReference type="ARBA" id="ARBA00023136"/>
    </source>
</evidence>
<keyword evidence="3 7" id="KW-0812">Transmembrane</keyword>
<evidence type="ECO:0000259" key="8">
    <source>
        <dbReference type="Pfam" id="PF02706"/>
    </source>
</evidence>
<dbReference type="InterPro" id="IPR050445">
    <property type="entry name" value="Bact_polysacc_biosynth/exp"/>
</dbReference>
<dbReference type="Proteomes" id="UP000308488">
    <property type="component" value="Unassembled WGS sequence"/>
</dbReference>
<dbReference type="AlphaFoldDB" id="A0A4U6R5R3"/>
<keyword evidence="6" id="KW-0175">Coiled coil</keyword>
<keyword evidence="5 7" id="KW-0472">Membrane</keyword>
<reference evidence="9 10" key="1">
    <citation type="submission" date="2019-05" db="EMBL/GenBank/DDBJ databases">
        <title>Marinobacter panjinensis sp. nov., a moderately halophilic bacterium isolated from sea tidal flat environment.</title>
        <authorList>
            <person name="Yang W."/>
            <person name="An M."/>
            <person name="He W."/>
            <person name="Luo X."/>
            <person name="Zhu L."/>
            <person name="Chen G."/>
            <person name="Zhang Y."/>
            <person name="Wang Y."/>
        </authorList>
    </citation>
    <scope>NUCLEOTIDE SEQUENCE [LARGE SCALE GENOMIC DNA]</scope>
    <source>
        <strain evidence="9 10">PJ-16</strain>
    </source>
</reference>
<dbReference type="EMBL" id="SZYH01000001">
    <property type="protein sequence ID" value="TKV67646.1"/>
    <property type="molecule type" value="Genomic_DNA"/>
</dbReference>
<evidence type="ECO:0000256" key="1">
    <source>
        <dbReference type="ARBA" id="ARBA00004651"/>
    </source>
</evidence>
<dbReference type="OrthoDB" id="5781423at2"/>
<keyword evidence="4 7" id="KW-1133">Transmembrane helix</keyword>
<feature type="domain" description="Polysaccharide chain length determinant N-terminal" evidence="8">
    <location>
        <begin position="14"/>
        <end position="94"/>
    </location>
</feature>
<name>A0A4U6R5R3_9GAMM</name>
<dbReference type="Pfam" id="PF02706">
    <property type="entry name" value="Wzz"/>
    <property type="match status" value="1"/>
</dbReference>
<keyword evidence="10" id="KW-1185">Reference proteome</keyword>
<organism evidence="9 10">
    <name type="scientific">Marinobacter panjinensis</name>
    <dbReference type="NCBI Taxonomy" id="2576384"/>
    <lineage>
        <taxon>Bacteria</taxon>
        <taxon>Pseudomonadati</taxon>
        <taxon>Pseudomonadota</taxon>
        <taxon>Gammaproteobacteria</taxon>
        <taxon>Pseudomonadales</taxon>
        <taxon>Marinobacteraceae</taxon>
        <taxon>Marinobacter</taxon>
    </lineage>
</organism>
<keyword evidence="2" id="KW-1003">Cell membrane</keyword>
<dbReference type="PANTHER" id="PTHR32309:SF31">
    <property type="entry name" value="CAPSULAR EXOPOLYSACCHARIDE FAMILY"/>
    <property type="match status" value="1"/>
</dbReference>
<proteinExistence type="predicted"/>
<dbReference type="GO" id="GO:0005886">
    <property type="term" value="C:plasma membrane"/>
    <property type="evidence" value="ECO:0007669"/>
    <property type="project" value="UniProtKB-SubCell"/>
</dbReference>
<evidence type="ECO:0000256" key="3">
    <source>
        <dbReference type="ARBA" id="ARBA00022692"/>
    </source>
</evidence>
<dbReference type="PANTHER" id="PTHR32309">
    <property type="entry name" value="TYROSINE-PROTEIN KINASE"/>
    <property type="match status" value="1"/>
</dbReference>
<evidence type="ECO:0000256" key="4">
    <source>
        <dbReference type="ARBA" id="ARBA00022989"/>
    </source>
</evidence>
<evidence type="ECO:0000256" key="2">
    <source>
        <dbReference type="ARBA" id="ARBA00022475"/>
    </source>
</evidence>
<accession>A0A4U6R5R3</accession>
<comment type="subcellular location">
    <subcellularLocation>
        <location evidence="1">Cell membrane</location>
        <topology evidence="1">Multi-pass membrane protein</topology>
    </subcellularLocation>
</comment>
<gene>
    <name evidence="9" type="ORF">FDP08_05870</name>
</gene>
<feature type="coiled-coil region" evidence="6">
    <location>
        <begin position="146"/>
        <end position="173"/>
    </location>
</feature>